<evidence type="ECO:0000256" key="6">
    <source>
        <dbReference type="SAM" id="MobiDB-lite"/>
    </source>
</evidence>
<organism evidence="8 9">
    <name type="scientific">Neonectria ditissima</name>
    <dbReference type="NCBI Taxonomy" id="78410"/>
    <lineage>
        <taxon>Eukaryota</taxon>
        <taxon>Fungi</taxon>
        <taxon>Dikarya</taxon>
        <taxon>Ascomycota</taxon>
        <taxon>Pezizomycotina</taxon>
        <taxon>Sordariomycetes</taxon>
        <taxon>Hypocreomycetidae</taxon>
        <taxon>Hypocreales</taxon>
        <taxon>Nectriaceae</taxon>
        <taxon>Neonectria</taxon>
    </lineage>
</organism>
<evidence type="ECO:0000313" key="9">
    <source>
        <dbReference type="Proteomes" id="UP000050424"/>
    </source>
</evidence>
<keyword evidence="3 7" id="KW-1133">Transmembrane helix</keyword>
<comment type="subcellular location">
    <subcellularLocation>
        <location evidence="1">Membrane</location>
        <topology evidence="1">Multi-pass membrane protein</topology>
    </subcellularLocation>
</comment>
<reference evidence="8 9" key="1">
    <citation type="submission" date="2015-09" db="EMBL/GenBank/DDBJ databases">
        <title>Draft genome of a European isolate of the apple canker pathogen Neonectria ditissima.</title>
        <authorList>
            <person name="Gomez-Cortecero A."/>
            <person name="Harrison R.J."/>
            <person name="Armitage A.D."/>
        </authorList>
    </citation>
    <scope>NUCLEOTIDE SEQUENCE [LARGE SCALE GENOMIC DNA]</scope>
    <source>
        <strain evidence="8 9">R09/05</strain>
    </source>
</reference>
<dbReference type="InterPro" id="IPR011701">
    <property type="entry name" value="MFS"/>
</dbReference>
<dbReference type="Gene3D" id="1.20.1250.20">
    <property type="entry name" value="MFS general substrate transporter like domains"/>
    <property type="match status" value="1"/>
</dbReference>
<dbReference type="PANTHER" id="PTHR23502">
    <property type="entry name" value="MAJOR FACILITATOR SUPERFAMILY"/>
    <property type="match status" value="1"/>
</dbReference>
<dbReference type="OrthoDB" id="5215911at2759"/>
<dbReference type="GO" id="GO:0005886">
    <property type="term" value="C:plasma membrane"/>
    <property type="evidence" value="ECO:0007669"/>
    <property type="project" value="TreeGrafter"/>
</dbReference>
<feature type="transmembrane region" description="Helical" evidence="7">
    <location>
        <begin position="170"/>
        <end position="190"/>
    </location>
</feature>
<dbReference type="SUPFAM" id="SSF103473">
    <property type="entry name" value="MFS general substrate transporter"/>
    <property type="match status" value="1"/>
</dbReference>
<feature type="region of interest" description="Disordered" evidence="6">
    <location>
        <begin position="1"/>
        <end position="40"/>
    </location>
</feature>
<name>A0A0P7BUZ8_9HYPO</name>
<evidence type="ECO:0000256" key="5">
    <source>
        <dbReference type="ARBA" id="ARBA00023180"/>
    </source>
</evidence>
<evidence type="ECO:0000256" key="1">
    <source>
        <dbReference type="ARBA" id="ARBA00004141"/>
    </source>
</evidence>
<dbReference type="Pfam" id="PF07690">
    <property type="entry name" value="MFS_1"/>
    <property type="match status" value="1"/>
</dbReference>
<dbReference type="PANTHER" id="PTHR23502:SF50">
    <property type="entry name" value="TRANSPORTER, PUTATIVE (AFU_ORTHOLOGUE AFUA_5G00430)-RELATED"/>
    <property type="match status" value="1"/>
</dbReference>
<keyword evidence="9" id="KW-1185">Reference proteome</keyword>
<proteinExistence type="predicted"/>
<evidence type="ECO:0000256" key="7">
    <source>
        <dbReference type="SAM" id="Phobius"/>
    </source>
</evidence>
<gene>
    <name evidence="8" type="ORF">AK830_g1362</name>
</gene>
<feature type="transmembrane region" description="Helical" evidence="7">
    <location>
        <begin position="117"/>
        <end position="134"/>
    </location>
</feature>
<evidence type="ECO:0000256" key="3">
    <source>
        <dbReference type="ARBA" id="ARBA00022989"/>
    </source>
</evidence>
<dbReference type="GO" id="GO:0022857">
    <property type="term" value="F:transmembrane transporter activity"/>
    <property type="evidence" value="ECO:0007669"/>
    <property type="project" value="InterPro"/>
</dbReference>
<dbReference type="InterPro" id="IPR036259">
    <property type="entry name" value="MFS_trans_sf"/>
</dbReference>
<keyword evidence="5" id="KW-0325">Glycoprotein</keyword>
<feature type="transmembrane region" description="Helical" evidence="7">
    <location>
        <begin position="89"/>
        <end position="110"/>
    </location>
</feature>
<dbReference type="STRING" id="78410.A0A0P7BUZ8"/>
<feature type="transmembrane region" description="Helical" evidence="7">
    <location>
        <begin position="140"/>
        <end position="158"/>
    </location>
</feature>
<protein>
    <recommendedName>
        <fullName evidence="10">Major facilitator superfamily (MFS) profile domain-containing protein</fullName>
    </recommendedName>
</protein>
<feature type="transmembrane region" description="Helical" evidence="7">
    <location>
        <begin position="50"/>
        <end position="69"/>
    </location>
</feature>
<dbReference type="EMBL" id="LKCW01000010">
    <property type="protein sequence ID" value="KPM45195.1"/>
    <property type="molecule type" value="Genomic_DNA"/>
</dbReference>
<comment type="caution">
    <text evidence="8">The sequence shown here is derived from an EMBL/GenBank/DDBJ whole genome shotgun (WGS) entry which is preliminary data.</text>
</comment>
<keyword evidence="2 7" id="KW-0812">Transmembrane</keyword>
<sequence length="194" mass="20789">MTTGIDNALPPGSVSMTRHEDTTDEDVFTPRPTTSSDPNEPLNWSNWRKILNFGLTLGVATAAFTHYSLQPVFWQQMTGDPGVTINQLNNAASGMLSGVALGCILFIPLTSKYGRRPTYLLSTAVMASVTWWISKMTTNVELLLTSIFLGFSGAINETAVEMTRGSANGVYFLAVMLGTFLTPVAGGAQADSQG</sequence>
<evidence type="ECO:0000256" key="2">
    <source>
        <dbReference type="ARBA" id="ARBA00022692"/>
    </source>
</evidence>
<evidence type="ECO:0008006" key="10">
    <source>
        <dbReference type="Google" id="ProtNLM"/>
    </source>
</evidence>
<keyword evidence="4 7" id="KW-0472">Membrane</keyword>
<evidence type="ECO:0000256" key="4">
    <source>
        <dbReference type="ARBA" id="ARBA00023136"/>
    </source>
</evidence>
<evidence type="ECO:0000313" key="8">
    <source>
        <dbReference type="EMBL" id="KPM45195.1"/>
    </source>
</evidence>
<dbReference type="AlphaFoldDB" id="A0A0P7BUZ8"/>
<feature type="compositionally biased region" description="Polar residues" evidence="6">
    <location>
        <begin position="31"/>
        <end position="40"/>
    </location>
</feature>
<accession>A0A0P7BUZ8</accession>
<dbReference type="Proteomes" id="UP000050424">
    <property type="component" value="Unassembled WGS sequence"/>
</dbReference>